<feature type="region of interest" description="Disordered" evidence="2">
    <location>
        <begin position="50"/>
        <end position="106"/>
    </location>
</feature>
<dbReference type="InterPro" id="IPR003790">
    <property type="entry name" value="GHL10"/>
</dbReference>
<feature type="transmembrane region" description="Helical" evidence="3">
    <location>
        <begin position="12"/>
        <end position="31"/>
    </location>
</feature>
<dbReference type="OrthoDB" id="569227at2"/>
<keyword evidence="3" id="KW-1133">Transmembrane helix</keyword>
<dbReference type="PANTHER" id="PTHR43405:SF1">
    <property type="entry name" value="GLYCOSYL HYDROLASE DIGH"/>
    <property type="match status" value="1"/>
</dbReference>
<dbReference type="KEGG" id="mic:Mic7113_0432"/>
<evidence type="ECO:0000256" key="3">
    <source>
        <dbReference type="SAM" id="Phobius"/>
    </source>
</evidence>
<evidence type="ECO:0000313" key="6">
    <source>
        <dbReference type="Proteomes" id="UP000010471"/>
    </source>
</evidence>
<dbReference type="Gene3D" id="3.20.20.80">
    <property type="entry name" value="Glycosidases"/>
    <property type="match status" value="1"/>
</dbReference>
<dbReference type="RefSeq" id="WP_015180515.1">
    <property type="nucleotide sequence ID" value="NC_019738.1"/>
</dbReference>
<sequence>MPPKKEKNGCGCTSIPISLILVLLGFGYWGFTHLDKLDIRKFLPNDISQFLPNHQQPTPPTLTSAPTPPIPVANSPSPQVIPTETPTTNPQVSPSPVTPKQSPSLQTPWEKKRIRGIYLSRYQATNNANEKMIRERVRYYRAQGMNTIIHGVWGNGCTMYNSNVMQQTFGYKSCPNQFKEQWLDWLIDEAHKQGMQVHAYFEKGIKIDKNSPIFDEAIAKRWIVPGVDKTYAGIEHYVLDVEIPEVANLFKKISVEFVQKYPTIDAVQWDDYLGYHAELPGKVDRTAHLTNFVQQMRADIKKANPNVSFDLCHHNPYWGKRYFAADWSNWNVDRVFIQIYNDNNFKEELNYAENYEGVAISDQQLYRLKDLVNNPKINSVLVFPSSGKPEETAAAVKKANLMNN</sequence>
<proteinExistence type="predicted"/>
<dbReference type="EMBL" id="CP003630">
    <property type="protein sequence ID" value="AFZ16351.1"/>
    <property type="molecule type" value="Genomic_DNA"/>
</dbReference>
<dbReference type="STRING" id="1173027.Mic7113_0432"/>
<keyword evidence="3" id="KW-0472">Membrane</keyword>
<dbReference type="PATRIC" id="fig|1173027.3.peg.476"/>
<evidence type="ECO:0000313" key="5">
    <source>
        <dbReference type="EMBL" id="AFZ16351.1"/>
    </source>
</evidence>
<dbReference type="InterPro" id="IPR052177">
    <property type="entry name" value="Divisome_Glycosyl_Hydrolase"/>
</dbReference>
<reference evidence="5 6" key="1">
    <citation type="submission" date="2012-06" db="EMBL/GenBank/DDBJ databases">
        <title>Finished chromosome of genome of Microcoleus sp. PCC 7113.</title>
        <authorList>
            <consortium name="US DOE Joint Genome Institute"/>
            <person name="Gugger M."/>
            <person name="Coursin T."/>
            <person name="Rippka R."/>
            <person name="Tandeau De Marsac N."/>
            <person name="Huntemann M."/>
            <person name="Wei C.-L."/>
            <person name="Han J."/>
            <person name="Detter J.C."/>
            <person name="Han C."/>
            <person name="Tapia R."/>
            <person name="Chen A."/>
            <person name="Kyrpides N."/>
            <person name="Mavromatis K."/>
            <person name="Markowitz V."/>
            <person name="Szeto E."/>
            <person name="Ivanova N."/>
            <person name="Pagani I."/>
            <person name="Pati A."/>
            <person name="Goodwin L."/>
            <person name="Nordberg H.P."/>
            <person name="Cantor M.N."/>
            <person name="Hua S.X."/>
            <person name="Woyke T."/>
            <person name="Kerfeld C.A."/>
        </authorList>
    </citation>
    <scope>NUCLEOTIDE SEQUENCE [LARGE SCALE GENOMIC DNA]</scope>
    <source>
        <strain evidence="5 6">PCC 7113</strain>
    </source>
</reference>
<evidence type="ECO:0000256" key="2">
    <source>
        <dbReference type="SAM" id="MobiDB-lite"/>
    </source>
</evidence>
<dbReference type="AlphaFoldDB" id="K9W967"/>
<evidence type="ECO:0000256" key="1">
    <source>
        <dbReference type="ARBA" id="ARBA00022729"/>
    </source>
</evidence>
<dbReference type="Proteomes" id="UP000010471">
    <property type="component" value="Chromosome"/>
</dbReference>
<protein>
    <recommendedName>
        <fullName evidence="4">Glycosyl hydrolase-like 10 domain-containing protein</fullName>
    </recommendedName>
</protein>
<gene>
    <name evidence="5" type="ORF">Mic7113_0432</name>
</gene>
<keyword evidence="3" id="KW-0812">Transmembrane</keyword>
<feature type="domain" description="Glycosyl hydrolase-like 10" evidence="4">
    <location>
        <begin position="114"/>
        <end position="278"/>
    </location>
</feature>
<keyword evidence="1" id="KW-0732">Signal</keyword>
<organism evidence="5 6">
    <name type="scientific">Allocoleopsis franciscana PCC 7113</name>
    <dbReference type="NCBI Taxonomy" id="1173027"/>
    <lineage>
        <taxon>Bacteria</taxon>
        <taxon>Bacillati</taxon>
        <taxon>Cyanobacteriota</taxon>
        <taxon>Cyanophyceae</taxon>
        <taxon>Coleofasciculales</taxon>
        <taxon>Coleofasciculaceae</taxon>
        <taxon>Allocoleopsis</taxon>
        <taxon>Allocoleopsis franciscana</taxon>
    </lineage>
</organism>
<dbReference type="Pfam" id="PF02638">
    <property type="entry name" value="GHL10"/>
    <property type="match status" value="1"/>
</dbReference>
<keyword evidence="6" id="KW-1185">Reference proteome</keyword>
<dbReference type="eggNOG" id="COG1649">
    <property type="taxonomic scope" value="Bacteria"/>
</dbReference>
<dbReference type="HOGENOM" id="CLU_677309_0_0_3"/>
<accession>K9W967</accession>
<evidence type="ECO:0000259" key="4">
    <source>
        <dbReference type="Pfam" id="PF02638"/>
    </source>
</evidence>
<dbReference type="SUPFAM" id="SSF51445">
    <property type="entry name" value="(Trans)glycosidases"/>
    <property type="match status" value="1"/>
</dbReference>
<dbReference type="InterPro" id="IPR017853">
    <property type="entry name" value="GH"/>
</dbReference>
<feature type="compositionally biased region" description="Polar residues" evidence="2">
    <location>
        <begin position="74"/>
        <end position="106"/>
    </location>
</feature>
<name>K9W967_9CYAN</name>
<dbReference type="PANTHER" id="PTHR43405">
    <property type="entry name" value="GLYCOSYL HYDROLASE DIGH"/>
    <property type="match status" value="1"/>
</dbReference>